<feature type="non-terminal residue" evidence="3">
    <location>
        <position position="292"/>
    </location>
</feature>
<name>C4A0D3_BRAFL</name>
<dbReference type="InterPro" id="IPR000408">
    <property type="entry name" value="Reg_chr_condens"/>
</dbReference>
<dbReference type="InParanoid" id="C4A0D3"/>
<protein>
    <submittedName>
        <fullName evidence="3">Uncharacterized protein</fullName>
    </submittedName>
</protein>
<dbReference type="EMBL" id="GG666799">
    <property type="protein sequence ID" value="EEN41751.1"/>
    <property type="molecule type" value="Genomic_DNA"/>
</dbReference>
<feature type="repeat" description="RCC1" evidence="2">
    <location>
        <begin position="186"/>
        <end position="239"/>
    </location>
</feature>
<dbReference type="Pfam" id="PF13540">
    <property type="entry name" value="RCC1_2"/>
    <property type="match status" value="1"/>
</dbReference>
<dbReference type="PANTHER" id="PTHR22870:SF408">
    <property type="entry name" value="OS09G0560450 PROTEIN"/>
    <property type="match status" value="1"/>
</dbReference>
<accession>C4A0D3</accession>
<dbReference type="InterPro" id="IPR051210">
    <property type="entry name" value="Ub_ligase/GEF_domain"/>
</dbReference>
<evidence type="ECO:0000313" key="3">
    <source>
        <dbReference type="EMBL" id="EEN41751.1"/>
    </source>
</evidence>
<dbReference type="SUPFAM" id="SSF50985">
    <property type="entry name" value="RCC1/BLIP-II"/>
    <property type="match status" value="1"/>
</dbReference>
<keyword evidence="1" id="KW-0677">Repeat</keyword>
<dbReference type="AlphaFoldDB" id="C4A0D3"/>
<organism>
    <name type="scientific">Branchiostoma floridae</name>
    <name type="common">Florida lancelet</name>
    <name type="synonym">Amphioxus</name>
    <dbReference type="NCBI Taxonomy" id="7739"/>
    <lineage>
        <taxon>Eukaryota</taxon>
        <taxon>Metazoa</taxon>
        <taxon>Chordata</taxon>
        <taxon>Cephalochordata</taxon>
        <taxon>Leptocardii</taxon>
        <taxon>Amphioxiformes</taxon>
        <taxon>Branchiostomatidae</taxon>
        <taxon>Branchiostoma</taxon>
    </lineage>
</organism>
<gene>
    <name evidence="3" type="ORF">BRAFLDRAFT_111361</name>
</gene>
<evidence type="ECO:0000256" key="2">
    <source>
        <dbReference type="PROSITE-ProRule" id="PRU00235"/>
    </source>
</evidence>
<feature type="repeat" description="RCC1" evidence="2">
    <location>
        <begin position="240"/>
        <end position="291"/>
    </location>
</feature>
<reference evidence="3" key="1">
    <citation type="journal article" date="2008" name="Nature">
        <title>The amphioxus genome and the evolution of the chordate karyotype.</title>
        <authorList>
            <consortium name="US DOE Joint Genome Institute (JGI-PGF)"/>
            <person name="Putnam N.H."/>
            <person name="Butts T."/>
            <person name="Ferrier D.E.K."/>
            <person name="Furlong R.F."/>
            <person name="Hellsten U."/>
            <person name="Kawashima T."/>
            <person name="Robinson-Rechavi M."/>
            <person name="Shoguchi E."/>
            <person name="Terry A."/>
            <person name="Yu J.-K."/>
            <person name="Benito-Gutierrez E.L."/>
            <person name="Dubchak I."/>
            <person name="Garcia-Fernandez J."/>
            <person name="Gibson-Brown J.J."/>
            <person name="Grigoriev I.V."/>
            <person name="Horton A.C."/>
            <person name="de Jong P.J."/>
            <person name="Jurka J."/>
            <person name="Kapitonov V.V."/>
            <person name="Kohara Y."/>
            <person name="Kuroki Y."/>
            <person name="Lindquist E."/>
            <person name="Lucas S."/>
            <person name="Osoegawa K."/>
            <person name="Pennacchio L.A."/>
            <person name="Salamov A.A."/>
            <person name="Satou Y."/>
            <person name="Sauka-Spengler T."/>
            <person name="Schmutz J."/>
            <person name="Shin-I T."/>
            <person name="Toyoda A."/>
            <person name="Bronner-Fraser M."/>
            <person name="Fujiyama A."/>
            <person name="Holland L.Z."/>
            <person name="Holland P.W.H."/>
            <person name="Satoh N."/>
            <person name="Rokhsar D.S."/>
        </authorList>
    </citation>
    <scope>NUCLEOTIDE SEQUENCE [LARGE SCALE GENOMIC DNA]</scope>
    <source>
        <strain evidence="3">S238N-H82</strain>
        <tissue evidence="3">Testes</tissue>
    </source>
</reference>
<evidence type="ECO:0000256" key="1">
    <source>
        <dbReference type="ARBA" id="ARBA00022737"/>
    </source>
</evidence>
<dbReference type="InterPro" id="IPR009091">
    <property type="entry name" value="RCC1/BLIP-II"/>
</dbReference>
<dbReference type="PROSITE" id="PS50012">
    <property type="entry name" value="RCC1_3"/>
    <property type="match status" value="2"/>
</dbReference>
<dbReference type="PANTHER" id="PTHR22870">
    <property type="entry name" value="REGULATOR OF CHROMOSOME CONDENSATION"/>
    <property type="match status" value="1"/>
</dbReference>
<dbReference type="Gene3D" id="2.130.10.30">
    <property type="entry name" value="Regulator of chromosome condensation 1/beta-lactamase-inhibitor protein II"/>
    <property type="match status" value="1"/>
</dbReference>
<proteinExistence type="predicted"/>
<sequence length="292" mass="31976">MIVAGIPMLASLGCGRVMWAGRSLGQGKEKAGPSVVHACCPPDVRAMEPTPPDAKDPARSGRYDGALNRGFTSWHARRNETEFETDPHGWDVKEGYAMINDVLPGVWLPVLTKNKAEVNVGLQKCWAFGRPVKVPPAEKDLSNGNVYSWGVGTEKKVGGNEDNLVASGHEVNHYVMFCEIRGLRSCSIWYKGVYGQGQLGQGEEVLFLSEPTRIRHDLLKCRVVQISCGESYSAALTDLGELYMWGKNSSIIHPDLAATRRIHSPRRVHTGGVYVRRIVCGAWHAAALTGKP</sequence>